<dbReference type="Gene3D" id="1.10.287.860">
    <property type="entry name" value="Nucleotidyltransferase"/>
    <property type="match status" value="1"/>
</dbReference>
<evidence type="ECO:0000259" key="2">
    <source>
        <dbReference type="SMART" id="SM00954"/>
    </source>
</evidence>
<evidence type="ECO:0000313" key="4">
    <source>
        <dbReference type="Proteomes" id="UP000243406"/>
    </source>
</evidence>
<feature type="domain" description="RelA/SpoT" evidence="2">
    <location>
        <begin position="59"/>
        <end position="182"/>
    </location>
</feature>
<comment type="pathway">
    <text evidence="1">Purine metabolism; ppGpp biosynthesis; ppGpp from GTP: step 1/2.</text>
</comment>
<evidence type="ECO:0000313" key="3">
    <source>
        <dbReference type="EMBL" id="SKB47537.1"/>
    </source>
</evidence>
<accession>A0A1T5BKG1</accession>
<dbReference type="EMBL" id="FUYN01000003">
    <property type="protein sequence ID" value="SKB47537.1"/>
    <property type="molecule type" value="Genomic_DNA"/>
</dbReference>
<protein>
    <submittedName>
        <fullName evidence="3">Putative GTP pyrophosphokinase</fullName>
    </submittedName>
</protein>
<keyword evidence="3" id="KW-0418">Kinase</keyword>
<dbReference type="AlphaFoldDB" id="A0A1T5BKG1"/>
<dbReference type="InterPro" id="IPR052366">
    <property type="entry name" value="GTP_Pyrophosphokinase"/>
</dbReference>
<dbReference type="GO" id="GO:0016301">
    <property type="term" value="F:kinase activity"/>
    <property type="evidence" value="ECO:0007669"/>
    <property type="project" value="UniProtKB-KW"/>
</dbReference>
<keyword evidence="3" id="KW-0808">Transferase</keyword>
<dbReference type="InterPro" id="IPR007685">
    <property type="entry name" value="RelA_SpoT"/>
</dbReference>
<dbReference type="OrthoDB" id="9789634at2"/>
<dbReference type="GO" id="GO:0015970">
    <property type="term" value="P:guanosine tetraphosphate biosynthetic process"/>
    <property type="evidence" value="ECO:0007669"/>
    <property type="project" value="UniProtKB-UniPathway"/>
</dbReference>
<dbReference type="RefSeq" id="WP_079589525.1">
    <property type="nucleotide sequence ID" value="NZ_FUYN01000003.1"/>
</dbReference>
<organism evidence="3 4">
    <name type="scientific">Acetoanaerobium noterae</name>
    <dbReference type="NCBI Taxonomy" id="745369"/>
    <lineage>
        <taxon>Bacteria</taxon>
        <taxon>Bacillati</taxon>
        <taxon>Bacillota</taxon>
        <taxon>Clostridia</taxon>
        <taxon>Peptostreptococcales</taxon>
        <taxon>Filifactoraceae</taxon>
        <taxon>Acetoanaerobium</taxon>
    </lineage>
</organism>
<reference evidence="4" key="1">
    <citation type="submission" date="2017-02" db="EMBL/GenBank/DDBJ databases">
        <authorList>
            <person name="Varghese N."/>
            <person name="Submissions S."/>
        </authorList>
    </citation>
    <scope>NUCLEOTIDE SEQUENCE [LARGE SCALE GENOMIC DNA]</scope>
    <source>
        <strain evidence="4">ATCC 35199</strain>
    </source>
</reference>
<dbReference type="SMART" id="SM00954">
    <property type="entry name" value="RelA_SpoT"/>
    <property type="match status" value="1"/>
</dbReference>
<proteinExistence type="predicted"/>
<dbReference type="InterPro" id="IPR043519">
    <property type="entry name" value="NT_sf"/>
</dbReference>
<name>A0A1T5BKG1_9FIRM</name>
<gene>
    <name evidence="3" type="ORF">SAMN02745120_1675</name>
</gene>
<evidence type="ECO:0000256" key="1">
    <source>
        <dbReference type="ARBA" id="ARBA00004976"/>
    </source>
</evidence>
<dbReference type="UniPathway" id="UPA00908">
    <property type="reaction ID" value="UER00884"/>
</dbReference>
<dbReference type="PANTHER" id="PTHR47837">
    <property type="entry name" value="GTP PYROPHOSPHOKINASE YJBM"/>
    <property type="match status" value="1"/>
</dbReference>
<dbReference type="CDD" id="cd05399">
    <property type="entry name" value="NT_Rel-Spo_like"/>
    <property type="match status" value="1"/>
</dbReference>
<dbReference type="PANTHER" id="PTHR47837:SF2">
    <property type="entry name" value="GTP PYROPHOSPHOKINASE YWAC"/>
    <property type="match status" value="1"/>
</dbReference>
<dbReference type="Proteomes" id="UP000243406">
    <property type="component" value="Unassembled WGS sequence"/>
</dbReference>
<dbReference type="Gene3D" id="3.30.460.10">
    <property type="entry name" value="Beta Polymerase, domain 2"/>
    <property type="match status" value="1"/>
</dbReference>
<keyword evidence="4" id="KW-1185">Reference proteome</keyword>
<dbReference type="SUPFAM" id="SSF81301">
    <property type="entry name" value="Nucleotidyltransferase"/>
    <property type="match status" value="1"/>
</dbReference>
<dbReference type="Pfam" id="PF04607">
    <property type="entry name" value="RelA_SpoT"/>
    <property type="match status" value="1"/>
</dbReference>
<sequence length="251" mass="30017">MVECNNYKQLEEIENLQKTLTKYMMYYKFGMEEINTKISILQQEFQYVHSYNPIEHVKSRLKTPQSIINKVHRRGYEFTIDSIRKNVLDIAGIRIICSFTSDIYSVSKMLVNQRDIEVVEYKDYIKNPKPNGYQSLHMILKIPVFMSDRVEEAFVEVQIRTIAMEFWASLEHKIYYKYDKEIPENLKNDLKDAADQISQLDYKMEQIHMQMQKLKFENDNKEQSCEITEDDEFQKLTNKYISMLFSNSIDS</sequence>